<accession>A0A0W0D7G6</accession>
<dbReference type="VEuPathDB" id="FungiDB:GWK60_G01265"/>
<dbReference type="VEuPathDB" id="FungiDB:B1J91_G01408g"/>
<dbReference type="VEuPathDB" id="FungiDB:GVI51_G01265"/>
<evidence type="ECO:0000313" key="2">
    <source>
        <dbReference type="EMBL" id="KTB07520.1"/>
    </source>
</evidence>
<dbReference type="VEuPathDB" id="FungiDB:GW608_G01265"/>
<feature type="transmembrane region" description="Helical" evidence="1">
    <location>
        <begin position="111"/>
        <end position="130"/>
    </location>
</feature>
<dbReference type="VEuPathDB" id="FungiDB:CAGL0G01408g"/>
<organism evidence="2 3">
    <name type="scientific">Candida glabrata</name>
    <name type="common">Yeast</name>
    <name type="synonym">Torulopsis glabrata</name>
    <dbReference type="NCBI Taxonomy" id="5478"/>
    <lineage>
        <taxon>Eukaryota</taxon>
        <taxon>Fungi</taxon>
        <taxon>Dikarya</taxon>
        <taxon>Ascomycota</taxon>
        <taxon>Saccharomycotina</taxon>
        <taxon>Saccharomycetes</taxon>
        <taxon>Saccharomycetales</taxon>
        <taxon>Saccharomycetaceae</taxon>
        <taxon>Nakaseomyces</taxon>
    </lineage>
</organism>
<feature type="transmembrane region" description="Helical" evidence="1">
    <location>
        <begin position="60"/>
        <end position="80"/>
    </location>
</feature>
<name>A0A0W0D7G6_CANGB</name>
<keyword evidence="1" id="KW-0812">Transmembrane</keyword>
<proteinExistence type="predicted"/>
<keyword evidence="1" id="KW-1133">Transmembrane helix</keyword>
<evidence type="ECO:0000313" key="3">
    <source>
        <dbReference type="Proteomes" id="UP000054886"/>
    </source>
</evidence>
<protein>
    <submittedName>
        <fullName evidence="2">Uncharacterized protein</fullName>
    </submittedName>
</protein>
<sequence>MKWFKQAKLKFKIKKKSKRVSKELVQIPASFNTRQALVNADDQYSHKVFMDSKQYILSKYLTLFTVVFCALAICVTLVCAPRIIRIYYSNKVTYTKWALLLSLISPQQQQLPLLSGTFSLGTIFSLYKWLVWFI</sequence>
<evidence type="ECO:0000256" key="1">
    <source>
        <dbReference type="SAM" id="Phobius"/>
    </source>
</evidence>
<dbReference type="EMBL" id="LLZZ01000107">
    <property type="protein sequence ID" value="KTB07520.1"/>
    <property type="molecule type" value="Genomic_DNA"/>
</dbReference>
<gene>
    <name evidence="2" type="ORF">AO440_001542</name>
</gene>
<dbReference type="AlphaFoldDB" id="A0A0W0D7G6"/>
<reference evidence="2 3" key="1">
    <citation type="submission" date="2015-10" db="EMBL/GenBank/DDBJ databases">
        <title>Draft genomes sequences of Candida glabrata isolates 1A, 1B, 2A, 2B, 3A and 3B.</title>
        <authorList>
            <person name="Haavelsrud O.E."/>
            <person name="Gaustad P."/>
        </authorList>
    </citation>
    <scope>NUCLEOTIDE SEQUENCE [LARGE SCALE GENOMIC DNA]</scope>
    <source>
        <strain evidence="2">910700640</strain>
    </source>
</reference>
<dbReference type="Proteomes" id="UP000054886">
    <property type="component" value="Unassembled WGS sequence"/>
</dbReference>
<comment type="caution">
    <text evidence="2">The sequence shown here is derived from an EMBL/GenBank/DDBJ whole genome shotgun (WGS) entry which is preliminary data.</text>
</comment>
<keyword evidence="1" id="KW-0472">Membrane</keyword>